<sequence length="202" mass="22764">MTTLIGLYDDPEAAQQAMLDLSSEGFDRRHITTNTRAREASAKVTVTTTEDRVQQASKLLWQNGPTDVRREEGQPPEHGPRADRGEDGAVGSSRPTANAVEKSGASGQMRPAGKGGPAASELFREHEPSFREHFRSHGGSSETYDEYRQAYMEGTRLGTDFQSRDWSEVEQEARRRWEHNQHPQPWSKVRDYVKHGWGAVDR</sequence>
<evidence type="ECO:0000256" key="1">
    <source>
        <dbReference type="SAM" id="MobiDB-lite"/>
    </source>
</evidence>
<proteinExistence type="predicted"/>
<dbReference type="RefSeq" id="WP_141196098.1">
    <property type="nucleotide sequence ID" value="NZ_CP041186.1"/>
</dbReference>
<accession>A0A5B8XY23</accession>
<keyword evidence="3" id="KW-1185">Reference proteome</keyword>
<dbReference type="AlphaFoldDB" id="A0A4Y6PMT6"/>
<feature type="compositionally biased region" description="Basic and acidic residues" evidence="1">
    <location>
        <begin position="122"/>
        <end position="135"/>
    </location>
</feature>
<name>A0A4Y6PMT6_PERCE</name>
<evidence type="ECO:0000313" key="2">
    <source>
        <dbReference type="EMBL" id="QDG49601.1"/>
    </source>
</evidence>
<dbReference type="OrthoDB" id="581516at2"/>
<dbReference type="Proteomes" id="UP000315995">
    <property type="component" value="Chromosome"/>
</dbReference>
<feature type="region of interest" description="Disordered" evidence="1">
    <location>
        <begin position="33"/>
        <end position="142"/>
    </location>
</feature>
<reference evidence="2 3" key="1">
    <citation type="submission" date="2019-06" db="EMBL/GenBank/DDBJ databases">
        <title>Persicimonas caeni gen. nov., sp. nov., a predatory bacterium isolated from solar saltern.</title>
        <authorList>
            <person name="Wang S."/>
        </authorList>
    </citation>
    <scope>NUCLEOTIDE SEQUENCE [LARGE SCALE GENOMIC DNA]</scope>
    <source>
        <strain evidence="2 3">YN101</strain>
    </source>
</reference>
<accession>A0A4Y6PMT6</accession>
<protein>
    <submittedName>
        <fullName evidence="2">Uncharacterized protein</fullName>
    </submittedName>
</protein>
<organism evidence="2 3">
    <name type="scientific">Persicimonas caeni</name>
    <dbReference type="NCBI Taxonomy" id="2292766"/>
    <lineage>
        <taxon>Bacteria</taxon>
        <taxon>Deltaproteobacteria</taxon>
        <taxon>Bradymonadales</taxon>
        <taxon>Bradymonadaceae</taxon>
        <taxon>Persicimonas</taxon>
    </lineage>
</organism>
<gene>
    <name evidence="2" type="ORF">FIV42_02255</name>
</gene>
<dbReference type="EMBL" id="CP041186">
    <property type="protein sequence ID" value="QDG49601.1"/>
    <property type="molecule type" value="Genomic_DNA"/>
</dbReference>
<feature type="compositionally biased region" description="Basic and acidic residues" evidence="1">
    <location>
        <begin position="67"/>
        <end position="87"/>
    </location>
</feature>
<evidence type="ECO:0000313" key="3">
    <source>
        <dbReference type="Proteomes" id="UP000315995"/>
    </source>
</evidence>